<dbReference type="PANTHER" id="PTHR34709:SF78">
    <property type="entry name" value="FBD DOMAIN-CONTAINING PROTEIN"/>
    <property type="match status" value="1"/>
</dbReference>
<name>A0A811RBU3_9POAL</name>
<dbReference type="InterPro" id="IPR032675">
    <property type="entry name" value="LRR_dom_sf"/>
</dbReference>
<comment type="caution">
    <text evidence="1">The sequence shown here is derived from an EMBL/GenBank/DDBJ whole genome shotgun (WGS) entry which is preliminary data.</text>
</comment>
<sequence length="533" mass="58313">MPFNFDRPSKIVGLNYDDDHVLHAPALRFAVTPNPFGAGTSQKDTEDGRRLIAAVGAALARRANSGSGSDLEELEINFVYSSPRNRYIDMASGGLYLFRQGHAADITSEHVAAWLRFGERRVTGRFTLAVPVPPRHAKTTKTAAVGVPVPVPVPERKKLLSAAMPASARAETMSLTLGNATLTVPPVAGAGAFAALTDLLLSHARIEPNGNGTDVEDERNLGRLLSASCCPRLRRLRLAHIAGLSALRCAAPAPESATLEEVRLEHVSDMASLELDAPGLRALHVADCYRLASDDAAVAISAPRLETLACADMCRPERLRFDGAETVWRLDKIFLWSHGHPAGYSNAGAVWLLRNCTAAHSLGVHISPPVAKNWRDMEEMMSPVPQLPRITNLTIDAQWQHLESSIAKLIAKCTRIERLSIDISRPCDPCSNPRCFCAREGGWDDQKIHLERLNEVKITGLQPSDSHLSLVRRVIASAPALKRLTVELYIGKELDCSRIPCNRGHWAPCVTEQSSRRVYNKVYEWTPDVEGQA</sequence>
<accession>A0A811RBU3</accession>
<protein>
    <submittedName>
        <fullName evidence="1">Uncharacterized protein</fullName>
    </submittedName>
</protein>
<dbReference type="OrthoDB" id="688776at2759"/>
<gene>
    <name evidence="1" type="ORF">NCGR_LOCUS50993</name>
</gene>
<proteinExistence type="predicted"/>
<dbReference type="Proteomes" id="UP000604825">
    <property type="component" value="Unassembled WGS sequence"/>
</dbReference>
<dbReference type="Gene3D" id="3.80.10.10">
    <property type="entry name" value="Ribonuclease Inhibitor"/>
    <property type="match status" value="1"/>
</dbReference>
<organism evidence="1 2">
    <name type="scientific">Miscanthus lutarioriparius</name>
    <dbReference type="NCBI Taxonomy" id="422564"/>
    <lineage>
        <taxon>Eukaryota</taxon>
        <taxon>Viridiplantae</taxon>
        <taxon>Streptophyta</taxon>
        <taxon>Embryophyta</taxon>
        <taxon>Tracheophyta</taxon>
        <taxon>Spermatophyta</taxon>
        <taxon>Magnoliopsida</taxon>
        <taxon>Liliopsida</taxon>
        <taxon>Poales</taxon>
        <taxon>Poaceae</taxon>
        <taxon>PACMAD clade</taxon>
        <taxon>Panicoideae</taxon>
        <taxon>Andropogonodae</taxon>
        <taxon>Andropogoneae</taxon>
        <taxon>Saccharinae</taxon>
        <taxon>Miscanthus</taxon>
    </lineage>
</organism>
<dbReference type="AlphaFoldDB" id="A0A811RBU3"/>
<dbReference type="PANTHER" id="PTHR34709">
    <property type="entry name" value="OS10G0396666 PROTEIN"/>
    <property type="match status" value="1"/>
</dbReference>
<reference evidence="1" key="1">
    <citation type="submission" date="2020-10" db="EMBL/GenBank/DDBJ databases">
        <authorList>
            <person name="Han B."/>
            <person name="Lu T."/>
            <person name="Zhao Q."/>
            <person name="Huang X."/>
            <person name="Zhao Y."/>
        </authorList>
    </citation>
    <scope>NUCLEOTIDE SEQUENCE</scope>
</reference>
<evidence type="ECO:0000313" key="2">
    <source>
        <dbReference type="Proteomes" id="UP000604825"/>
    </source>
</evidence>
<evidence type="ECO:0000313" key="1">
    <source>
        <dbReference type="EMBL" id="CAD6267688.1"/>
    </source>
</evidence>
<keyword evidence="2" id="KW-1185">Reference proteome</keyword>
<dbReference type="EMBL" id="CAJGYO010000014">
    <property type="protein sequence ID" value="CAD6267688.1"/>
    <property type="molecule type" value="Genomic_DNA"/>
</dbReference>
<dbReference type="InterPro" id="IPR055312">
    <property type="entry name" value="FBL15-like"/>
</dbReference>